<feature type="transmembrane region" description="Helical" evidence="1">
    <location>
        <begin position="311"/>
        <end position="336"/>
    </location>
</feature>
<feature type="transmembrane region" description="Helical" evidence="1">
    <location>
        <begin position="221"/>
        <end position="241"/>
    </location>
</feature>
<name>A0ABS8PJ29_9PSEU</name>
<feature type="transmembrane region" description="Helical" evidence="1">
    <location>
        <begin position="159"/>
        <end position="182"/>
    </location>
</feature>
<dbReference type="RefSeq" id="WP_230741093.1">
    <property type="nucleotide sequence ID" value="NZ_JAJNDB010000013.1"/>
</dbReference>
<sequence length="394" mass="41401">MGRLGWAESARWRVSHRGLVLAGEDGDAALLEHPRAAELPELLGDSPTTEQLAQRLGKPRPGELIGELVSAGLLVHLDHPAAPAATQAKSERAVVLTRSGMEFAGIERPARWVHTHLRWVWTSLPGRLLLAAIVAGGIVALLAGRPAGPSVSADPWADALLGLTVGWLAAAAHELAHAVALVSYGRRPRRAGFGFYWGGISFYVDSTEALTLPRRARVTQALVGLGVDAVTTSLLAITAHLVATPVLVYAVAWRVAVLATLGIVMNLLPILQVDGHWALADYLDEPDLAARARTALGETLRRQPTQRPRWLIGYGAASLLGGLAALTVAAFVWWAAAGDLATALFTGNPAEILIGLVLVGPITASLLISLLGLALDLLPHDSTAGPTTAPPATR</sequence>
<feature type="transmembrane region" description="Helical" evidence="1">
    <location>
        <begin position="128"/>
        <end position="147"/>
    </location>
</feature>
<keyword evidence="1" id="KW-1133">Transmembrane helix</keyword>
<keyword evidence="3" id="KW-1185">Reference proteome</keyword>
<keyword evidence="1" id="KW-0472">Membrane</keyword>
<keyword evidence="1" id="KW-0812">Transmembrane</keyword>
<dbReference type="Proteomes" id="UP001199469">
    <property type="component" value="Unassembled WGS sequence"/>
</dbReference>
<comment type="caution">
    <text evidence="2">The sequence shown here is derived from an EMBL/GenBank/DDBJ whole genome shotgun (WGS) entry which is preliminary data.</text>
</comment>
<reference evidence="2 3" key="1">
    <citation type="submission" date="2021-11" db="EMBL/GenBank/DDBJ databases">
        <title>Draft genome sequence of Actinomycetospora sp. SF1 isolated from the rhizosphere soil.</title>
        <authorList>
            <person name="Duangmal K."/>
            <person name="Chantavorakit T."/>
        </authorList>
    </citation>
    <scope>NUCLEOTIDE SEQUENCE [LARGE SCALE GENOMIC DNA]</scope>
    <source>
        <strain evidence="2 3">TBRC 5722</strain>
    </source>
</reference>
<organism evidence="2 3">
    <name type="scientific">Actinomycetospora endophytica</name>
    <dbReference type="NCBI Taxonomy" id="2291215"/>
    <lineage>
        <taxon>Bacteria</taxon>
        <taxon>Bacillati</taxon>
        <taxon>Actinomycetota</taxon>
        <taxon>Actinomycetes</taxon>
        <taxon>Pseudonocardiales</taxon>
        <taxon>Pseudonocardiaceae</taxon>
        <taxon>Actinomycetospora</taxon>
    </lineage>
</organism>
<protein>
    <recommendedName>
        <fullName evidence="4">Peptide zinc metalloprotease protein</fullName>
    </recommendedName>
</protein>
<evidence type="ECO:0000313" key="2">
    <source>
        <dbReference type="EMBL" id="MCD2198278.1"/>
    </source>
</evidence>
<evidence type="ECO:0000256" key="1">
    <source>
        <dbReference type="SAM" id="Phobius"/>
    </source>
</evidence>
<feature type="transmembrane region" description="Helical" evidence="1">
    <location>
        <begin position="247"/>
        <end position="268"/>
    </location>
</feature>
<gene>
    <name evidence="2" type="ORF">LQ327_33425</name>
</gene>
<evidence type="ECO:0000313" key="3">
    <source>
        <dbReference type="Proteomes" id="UP001199469"/>
    </source>
</evidence>
<proteinExistence type="predicted"/>
<dbReference type="EMBL" id="JAJNDB010000013">
    <property type="protein sequence ID" value="MCD2198278.1"/>
    <property type="molecule type" value="Genomic_DNA"/>
</dbReference>
<evidence type="ECO:0008006" key="4">
    <source>
        <dbReference type="Google" id="ProtNLM"/>
    </source>
</evidence>
<accession>A0ABS8PJ29</accession>
<feature type="transmembrane region" description="Helical" evidence="1">
    <location>
        <begin position="352"/>
        <end position="375"/>
    </location>
</feature>